<dbReference type="GO" id="GO:1990542">
    <property type="term" value="P:mitochondrial transmembrane transport"/>
    <property type="evidence" value="ECO:0007669"/>
    <property type="project" value="TreeGrafter"/>
</dbReference>
<dbReference type="InParanoid" id="C5KMN9"/>
<dbReference type="OrthoDB" id="6608471at2759"/>
<dbReference type="Pfam" id="PF03820">
    <property type="entry name" value="SFXNs"/>
    <property type="match status" value="1"/>
</dbReference>
<dbReference type="GeneID" id="9060157"/>
<proteinExistence type="inferred from homology"/>
<keyword evidence="5" id="KW-0029">Amino-acid transport</keyword>
<evidence type="ECO:0000256" key="3">
    <source>
        <dbReference type="ARBA" id="ARBA00022448"/>
    </source>
</evidence>
<dbReference type="GO" id="GO:0006865">
    <property type="term" value="P:amino acid transport"/>
    <property type="evidence" value="ECO:0007669"/>
    <property type="project" value="UniProtKB-KW"/>
</dbReference>
<evidence type="ECO:0000256" key="8">
    <source>
        <dbReference type="ARBA" id="ARBA00023136"/>
    </source>
</evidence>
<keyword evidence="6 9" id="KW-1133">Transmembrane helix</keyword>
<dbReference type="InterPro" id="IPR004686">
    <property type="entry name" value="Mtc"/>
</dbReference>
<comment type="similarity">
    <text evidence="2">Belongs to the sideroflexin family.</text>
</comment>
<comment type="subcellular location">
    <subcellularLocation>
        <location evidence="1">Mitochondrion membrane</location>
        <topology evidence="1">Multi-pass membrane protein</topology>
    </subcellularLocation>
</comment>
<dbReference type="OMA" id="HWLNQSH"/>
<dbReference type="GO" id="GO:0005743">
    <property type="term" value="C:mitochondrial inner membrane"/>
    <property type="evidence" value="ECO:0007669"/>
    <property type="project" value="TreeGrafter"/>
</dbReference>
<evidence type="ECO:0000256" key="7">
    <source>
        <dbReference type="ARBA" id="ARBA00023128"/>
    </source>
</evidence>
<evidence type="ECO:0000256" key="5">
    <source>
        <dbReference type="ARBA" id="ARBA00022970"/>
    </source>
</evidence>
<feature type="transmembrane region" description="Helical" evidence="9">
    <location>
        <begin position="69"/>
        <end position="87"/>
    </location>
</feature>
<gene>
    <name evidence="10" type="ORF">Pmar_PMAR029262</name>
</gene>
<evidence type="ECO:0000256" key="9">
    <source>
        <dbReference type="SAM" id="Phobius"/>
    </source>
</evidence>
<dbReference type="AlphaFoldDB" id="C5KMN9"/>
<dbReference type="Proteomes" id="UP000007800">
    <property type="component" value="Unassembled WGS sequence"/>
</dbReference>
<dbReference type="RefSeq" id="XP_002782402.1">
    <property type="nucleotide sequence ID" value="XM_002782356.1"/>
</dbReference>
<protein>
    <submittedName>
        <fullName evidence="10">Sideroflexin, putative</fullName>
    </submittedName>
</protein>
<sequence length="261" mass="28139">MAGFVSFGSIPVIGMLTLAGFRNNPTLGTAVWQFINQSHNALFNYANRNASAEVSCKDPNVMKEAQRRFIMGYIGAVSTSMGLGLLLNKCLGRMLTPNAGAFFRTLIPFPAVMGGNIASVLLMRWHELSTGIAVRRAIDTSEDSIQSKEAARRAVKDTIITRIVLPIPVLLLPPLLHRGVWTRFVPTAALPGTKANIIGMSILSILCFAFALPAAVALFPQEGAMRVDELEDEVVAQKEALSRWGPAGITPSSTVVYNKGI</sequence>
<keyword evidence="3" id="KW-0813">Transport</keyword>
<dbReference type="PANTHER" id="PTHR11153:SF6">
    <property type="entry name" value="SIDEROFLEXIN-5"/>
    <property type="match status" value="1"/>
</dbReference>
<dbReference type="EMBL" id="GG674496">
    <property type="protein sequence ID" value="EER14197.1"/>
    <property type="molecule type" value="Genomic_DNA"/>
</dbReference>
<evidence type="ECO:0000256" key="6">
    <source>
        <dbReference type="ARBA" id="ARBA00022989"/>
    </source>
</evidence>
<keyword evidence="11" id="KW-1185">Reference proteome</keyword>
<evidence type="ECO:0000256" key="2">
    <source>
        <dbReference type="ARBA" id="ARBA00005974"/>
    </source>
</evidence>
<evidence type="ECO:0000256" key="4">
    <source>
        <dbReference type="ARBA" id="ARBA00022692"/>
    </source>
</evidence>
<name>C5KMN9_PERM5</name>
<feature type="transmembrane region" description="Helical" evidence="9">
    <location>
        <begin position="159"/>
        <end position="177"/>
    </location>
</feature>
<keyword evidence="7" id="KW-0496">Mitochondrion</keyword>
<dbReference type="PANTHER" id="PTHR11153">
    <property type="entry name" value="SIDEROFLEXIN"/>
    <property type="match status" value="1"/>
</dbReference>
<evidence type="ECO:0000313" key="10">
    <source>
        <dbReference type="EMBL" id="EER14197.1"/>
    </source>
</evidence>
<feature type="transmembrane region" description="Helical" evidence="9">
    <location>
        <begin position="107"/>
        <end position="126"/>
    </location>
</feature>
<organism evidence="11">
    <name type="scientific">Perkinsus marinus (strain ATCC 50983 / TXsc)</name>
    <dbReference type="NCBI Taxonomy" id="423536"/>
    <lineage>
        <taxon>Eukaryota</taxon>
        <taxon>Sar</taxon>
        <taxon>Alveolata</taxon>
        <taxon>Perkinsozoa</taxon>
        <taxon>Perkinsea</taxon>
        <taxon>Perkinsida</taxon>
        <taxon>Perkinsidae</taxon>
        <taxon>Perkinsus</taxon>
    </lineage>
</organism>
<accession>C5KMN9</accession>
<reference evidence="10 11" key="1">
    <citation type="submission" date="2008-07" db="EMBL/GenBank/DDBJ databases">
        <authorList>
            <person name="El-Sayed N."/>
            <person name="Caler E."/>
            <person name="Inman J."/>
            <person name="Amedeo P."/>
            <person name="Hass B."/>
            <person name="Wortman J."/>
        </authorList>
    </citation>
    <scope>NUCLEOTIDE SEQUENCE [LARGE SCALE GENOMIC DNA]</scope>
    <source>
        <strain evidence="11">ATCC 50983 / TXsc</strain>
    </source>
</reference>
<keyword evidence="4 9" id="KW-0812">Transmembrane</keyword>
<evidence type="ECO:0000256" key="1">
    <source>
        <dbReference type="ARBA" id="ARBA00004225"/>
    </source>
</evidence>
<keyword evidence="8 9" id="KW-0472">Membrane</keyword>
<evidence type="ECO:0000313" key="11">
    <source>
        <dbReference type="Proteomes" id="UP000007800"/>
    </source>
</evidence>
<feature type="transmembrane region" description="Helical" evidence="9">
    <location>
        <begin position="197"/>
        <end position="219"/>
    </location>
</feature>
<dbReference type="GO" id="GO:0015075">
    <property type="term" value="F:monoatomic ion transmembrane transporter activity"/>
    <property type="evidence" value="ECO:0007669"/>
    <property type="project" value="InterPro"/>
</dbReference>